<dbReference type="PANTHER" id="PTHR12151">
    <property type="entry name" value="ELECTRON TRANSPORT PROTIN SCO1/SENC FAMILY MEMBER"/>
    <property type="match status" value="1"/>
</dbReference>
<dbReference type="OrthoDB" id="9790194at2"/>
<organism evidence="6 7">
    <name type="scientific">Comamonas flocculans</name>
    <dbReference type="NCBI Taxonomy" id="2597701"/>
    <lineage>
        <taxon>Bacteria</taxon>
        <taxon>Pseudomonadati</taxon>
        <taxon>Pseudomonadota</taxon>
        <taxon>Betaproteobacteria</taxon>
        <taxon>Burkholderiales</taxon>
        <taxon>Comamonadaceae</taxon>
        <taxon>Comamonas</taxon>
    </lineage>
</organism>
<feature type="disulfide bond" description="Redox-active" evidence="4">
    <location>
        <begin position="79"/>
        <end position="83"/>
    </location>
</feature>
<protein>
    <submittedName>
        <fullName evidence="6">SCO family protein</fullName>
    </submittedName>
</protein>
<gene>
    <name evidence="6" type="ORF">FOZ74_04240</name>
</gene>
<evidence type="ECO:0000256" key="3">
    <source>
        <dbReference type="PIRSR" id="PIRSR603782-1"/>
    </source>
</evidence>
<feature type="domain" description="Thioredoxin" evidence="5">
    <location>
        <begin position="41"/>
        <end position="201"/>
    </location>
</feature>
<keyword evidence="2 3" id="KW-0186">Copper</keyword>
<evidence type="ECO:0000256" key="2">
    <source>
        <dbReference type="ARBA" id="ARBA00023008"/>
    </source>
</evidence>
<evidence type="ECO:0000313" key="7">
    <source>
        <dbReference type="Proteomes" id="UP000321199"/>
    </source>
</evidence>
<dbReference type="CDD" id="cd02968">
    <property type="entry name" value="SCO"/>
    <property type="match status" value="1"/>
</dbReference>
<keyword evidence="4" id="KW-1015">Disulfide bond</keyword>
<dbReference type="AlphaFoldDB" id="A0A5B8RRU9"/>
<dbReference type="GO" id="GO:0046872">
    <property type="term" value="F:metal ion binding"/>
    <property type="evidence" value="ECO:0007669"/>
    <property type="project" value="UniProtKB-KW"/>
</dbReference>
<dbReference type="KEGG" id="cof:FOZ74_04240"/>
<dbReference type="PANTHER" id="PTHR12151:SF25">
    <property type="entry name" value="LINALOOL DEHYDRATASE_ISOMERASE DOMAIN-CONTAINING PROTEIN"/>
    <property type="match status" value="1"/>
</dbReference>
<evidence type="ECO:0000259" key="5">
    <source>
        <dbReference type="PROSITE" id="PS51352"/>
    </source>
</evidence>
<proteinExistence type="inferred from homology"/>
<feature type="binding site" evidence="3">
    <location>
        <position position="79"/>
    </location>
    <ligand>
        <name>Cu cation</name>
        <dbReference type="ChEBI" id="CHEBI:23378"/>
    </ligand>
</feature>
<accession>A0A5B8RRU9</accession>
<dbReference type="SUPFAM" id="SSF52833">
    <property type="entry name" value="Thioredoxin-like"/>
    <property type="match status" value="1"/>
</dbReference>
<dbReference type="EMBL" id="CP042344">
    <property type="protein sequence ID" value="QEA12310.1"/>
    <property type="molecule type" value="Genomic_DNA"/>
</dbReference>
<dbReference type="PROSITE" id="PS51257">
    <property type="entry name" value="PROKAR_LIPOPROTEIN"/>
    <property type="match status" value="1"/>
</dbReference>
<sequence>MSGKWHRRSGRRSWLMAGGAMVALALAGCERSPPSYLAIDLTGADFGRTFALQDPGGRTRTLDEFKGRYVMLFFGFTQCPDVCPTALARAVEVRRLLGPDADKLQVLLVTVDPERETTEVLRSYTAAFDPGFIALRGDAQATEAVAREFKIHYARVPTGNAYTMDHTALTYILDVEGRLRLAVRHEQTPQEVAQDLRTLMKAAR</sequence>
<feature type="binding site" evidence="3">
    <location>
        <position position="83"/>
    </location>
    <ligand>
        <name>Cu cation</name>
        <dbReference type="ChEBI" id="CHEBI:23378"/>
    </ligand>
</feature>
<feature type="binding site" evidence="3">
    <location>
        <position position="166"/>
    </location>
    <ligand>
        <name>Cu cation</name>
        <dbReference type="ChEBI" id="CHEBI:23378"/>
    </ligand>
</feature>
<dbReference type="InterPro" id="IPR013766">
    <property type="entry name" value="Thioredoxin_domain"/>
</dbReference>
<evidence type="ECO:0000256" key="4">
    <source>
        <dbReference type="PIRSR" id="PIRSR603782-2"/>
    </source>
</evidence>
<evidence type="ECO:0000313" key="6">
    <source>
        <dbReference type="EMBL" id="QEA12310.1"/>
    </source>
</evidence>
<keyword evidence="7" id="KW-1185">Reference proteome</keyword>
<reference evidence="6 7" key="1">
    <citation type="submission" date="2019-07" db="EMBL/GenBank/DDBJ databases">
        <title>Complete genome sequence of Comamonas sp. NLF 7-7 isolated from livestock.</title>
        <authorList>
            <person name="Kim D.H."/>
            <person name="Kim J.G."/>
        </authorList>
    </citation>
    <scope>NUCLEOTIDE SEQUENCE [LARGE SCALE GENOMIC DNA]</scope>
    <source>
        <strain evidence="6 7">NLF 7-7</strain>
    </source>
</reference>
<keyword evidence="3" id="KW-0479">Metal-binding</keyword>
<evidence type="ECO:0000256" key="1">
    <source>
        <dbReference type="ARBA" id="ARBA00010996"/>
    </source>
</evidence>
<dbReference type="PROSITE" id="PS51352">
    <property type="entry name" value="THIOREDOXIN_2"/>
    <property type="match status" value="1"/>
</dbReference>
<dbReference type="InterPro" id="IPR036249">
    <property type="entry name" value="Thioredoxin-like_sf"/>
</dbReference>
<dbReference type="Proteomes" id="UP000321199">
    <property type="component" value="Chromosome"/>
</dbReference>
<dbReference type="InterPro" id="IPR003782">
    <property type="entry name" value="SCO1/SenC"/>
</dbReference>
<dbReference type="Gene3D" id="3.40.30.10">
    <property type="entry name" value="Glutaredoxin"/>
    <property type="match status" value="1"/>
</dbReference>
<comment type="similarity">
    <text evidence="1">Belongs to the SCO1/2 family.</text>
</comment>
<name>A0A5B8RRU9_9BURK</name>
<dbReference type="Pfam" id="PF02630">
    <property type="entry name" value="SCO1-SenC"/>
    <property type="match status" value="1"/>
</dbReference>